<protein>
    <submittedName>
        <fullName evidence="1">Uncharacterized protein</fullName>
    </submittedName>
</protein>
<evidence type="ECO:0000313" key="1">
    <source>
        <dbReference type="EMBL" id="KDO23079.1"/>
    </source>
</evidence>
<reference evidence="1 2" key="1">
    <citation type="journal article" date="2013" name="PLoS Genet.">
        <title>Distinctive expansion of potential virulence genes in the genome of the oomycete fish pathogen Saprolegnia parasitica.</title>
        <authorList>
            <person name="Jiang R.H."/>
            <person name="de Bruijn I."/>
            <person name="Haas B.J."/>
            <person name="Belmonte R."/>
            <person name="Lobach L."/>
            <person name="Christie J."/>
            <person name="van den Ackerveken G."/>
            <person name="Bottin A."/>
            <person name="Bulone V."/>
            <person name="Diaz-Moreno S.M."/>
            <person name="Dumas B."/>
            <person name="Fan L."/>
            <person name="Gaulin E."/>
            <person name="Govers F."/>
            <person name="Grenville-Briggs L.J."/>
            <person name="Horner N.R."/>
            <person name="Levin J.Z."/>
            <person name="Mammella M."/>
            <person name="Meijer H.J."/>
            <person name="Morris P."/>
            <person name="Nusbaum C."/>
            <person name="Oome S."/>
            <person name="Phillips A.J."/>
            <person name="van Rooyen D."/>
            <person name="Rzeszutek E."/>
            <person name="Saraiva M."/>
            <person name="Secombes C.J."/>
            <person name="Seidl M.F."/>
            <person name="Snel B."/>
            <person name="Stassen J.H."/>
            <person name="Sykes S."/>
            <person name="Tripathy S."/>
            <person name="van den Berg H."/>
            <person name="Vega-Arreguin J.C."/>
            <person name="Wawra S."/>
            <person name="Young S.K."/>
            <person name="Zeng Q."/>
            <person name="Dieguez-Uribeondo J."/>
            <person name="Russ C."/>
            <person name="Tyler B.M."/>
            <person name="van West P."/>
        </authorList>
    </citation>
    <scope>NUCLEOTIDE SEQUENCE [LARGE SCALE GENOMIC DNA]</scope>
    <source>
        <strain evidence="1 2">CBS 223.65</strain>
    </source>
</reference>
<dbReference type="KEGG" id="spar:SPRG_11923"/>
<accession>A0A067BX28</accession>
<dbReference type="GeneID" id="24133930"/>
<evidence type="ECO:0000313" key="2">
    <source>
        <dbReference type="Proteomes" id="UP000030745"/>
    </source>
</evidence>
<dbReference type="OrthoDB" id="10052321at2759"/>
<dbReference type="EMBL" id="KK583258">
    <property type="protein sequence ID" value="KDO23079.1"/>
    <property type="molecule type" value="Genomic_DNA"/>
</dbReference>
<dbReference type="RefSeq" id="XP_012206191.1">
    <property type="nucleotide sequence ID" value="XM_012350801.1"/>
</dbReference>
<dbReference type="AlphaFoldDB" id="A0A067BX28"/>
<name>A0A067BX28_SAPPC</name>
<sequence>MLGAVARLAVVRAVARRPAALRPVAAARFFSSEGNDSVPSNTSRFLKLADQIEEDEGFELDEGDELVAEVDPADEFFVDLNPGGVGLSERDNKRIYDLYMADPIANSIKKLSTDNRVSVERIEATIVFQGLERGLSIEALREQVFSLKEAKAKEEVAAPAKGGLKAKVHGRSKSIEELALETSSNNDAKDMNDEDMTEADFMTNEEWEEYNKEDKIREPDFIFLSDEHDELPPLHRQYGKRNLSDQLTVAEAKRLQAGAEKNKVTLLPSFAKALNPTGKFKIAIKDISTKRAPLYMRDVDGSLRLATDEEVVKRSWVKRPSYFQGIEQYV</sequence>
<gene>
    <name evidence="1" type="ORF">SPRG_11923</name>
</gene>
<dbReference type="Proteomes" id="UP000030745">
    <property type="component" value="Unassembled WGS sequence"/>
</dbReference>
<organism evidence="1 2">
    <name type="scientific">Saprolegnia parasitica (strain CBS 223.65)</name>
    <dbReference type="NCBI Taxonomy" id="695850"/>
    <lineage>
        <taxon>Eukaryota</taxon>
        <taxon>Sar</taxon>
        <taxon>Stramenopiles</taxon>
        <taxon>Oomycota</taxon>
        <taxon>Saprolegniomycetes</taxon>
        <taxon>Saprolegniales</taxon>
        <taxon>Saprolegniaceae</taxon>
        <taxon>Saprolegnia</taxon>
    </lineage>
</organism>
<dbReference type="VEuPathDB" id="FungiDB:SPRG_11923"/>
<keyword evidence="2" id="KW-1185">Reference proteome</keyword>
<proteinExistence type="predicted"/>